<feature type="compositionally biased region" description="Low complexity" evidence="1">
    <location>
        <begin position="113"/>
        <end position="138"/>
    </location>
</feature>
<dbReference type="EMBL" id="BAAAZX010000013">
    <property type="protein sequence ID" value="GAA4001853.1"/>
    <property type="molecule type" value="Genomic_DNA"/>
</dbReference>
<evidence type="ECO:0000313" key="3">
    <source>
        <dbReference type="Proteomes" id="UP001500456"/>
    </source>
</evidence>
<gene>
    <name evidence="2" type="ORF">GCM10022232_45600</name>
</gene>
<reference evidence="3" key="1">
    <citation type="journal article" date="2019" name="Int. J. Syst. Evol. Microbiol.">
        <title>The Global Catalogue of Microorganisms (GCM) 10K type strain sequencing project: providing services to taxonomists for standard genome sequencing and annotation.</title>
        <authorList>
            <consortium name="The Broad Institute Genomics Platform"/>
            <consortium name="The Broad Institute Genome Sequencing Center for Infectious Disease"/>
            <person name="Wu L."/>
            <person name="Ma J."/>
        </authorList>
    </citation>
    <scope>NUCLEOTIDE SEQUENCE [LARGE SCALE GENOMIC DNA]</scope>
    <source>
        <strain evidence="3">JCM 16924</strain>
    </source>
</reference>
<protein>
    <submittedName>
        <fullName evidence="2">Uncharacterized protein</fullName>
    </submittedName>
</protein>
<feature type="region of interest" description="Disordered" evidence="1">
    <location>
        <begin position="110"/>
        <end position="148"/>
    </location>
</feature>
<evidence type="ECO:0000256" key="1">
    <source>
        <dbReference type="SAM" id="MobiDB-lite"/>
    </source>
</evidence>
<dbReference type="NCBIfam" id="NF038312">
    <property type="entry name" value="SCO5918_fam"/>
    <property type="match status" value="1"/>
</dbReference>
<comment type="caution">
    <text evidence="2">The sequence shown here is derived from an EMBL/GenBank/DDBJ whole genome shotgun (WGS) entry which is preliminary data.</text>
</comment>
<sequence>MRALFVFPDRPRAVPALPRVARVSAMLRPTLGEAPMRCVIARFPFDLVKSEVESKMAGIRPEEVTGACVVIGRKVFPVKQVGEVITRQDRRDFTAAEVTRALVRLGFTCHATPPQAQSPAPAQSESQPQPQSPLASGSTPDPFGGIGG</sequence>
<accession>A0ABP7RTA7</accession>
<evidence type="ECO:0000313" key="2">
    <source>
        <dbReference type="EMBL" id="GAA4001853.1"/>
    </source>
</evidence>
<keyword evidence="3" id="KW-1185">Reference proteome</keyword>
<name>A0ABP7RTA7_9ACTN</name>
<dbReference type="InterPro" id="IPR047719">
    <property type="entry name" value="SCO5918-like"/>
</dbReference>
<dbReference type="Proteomes" id="UP001500456">
    <property type="component" value="Unassembled WGS sequence"/>
</dbReference>
<proteinExistence type="predicted"/>
<organism evidence="2 3">
    <name type="scientific">Streptomyces plumbiresistens</name>
    <dbReference type="NCBI Taxonomy" id="511811"/>
    <lineage>
        <taxon>Bacteria</taxon>
        <taxon>Bacillati</taxon>
        <taxon>Actinomycetota</taxon>
        <taxon>Actinomycetes</taxon>
        <taxon>Kitasatosporales</taxon>
        <taxon>Streptomycetaceae</taxon>
        <taxon>Streptomyces</taxon>
    </lineage>
</organism>